<evidence type="ECO:0000256" key="5">
    <source>
        <dbReference type="SAM" id="SignalP"/>
    </source>
</evidence>
<evidence type="ECO:0000256" key="4">
    <source>
        <dbReference type="PROSITE-ProRule" id="PRU01161"/>
    </source>
</evidence>
<dbReference type="Proteomes" id="UP001185092">
    <property type="component" value="Unassembled WGS sequence"/>
</dbReference>
<name>A0AAE3XTQ8_9BACT</name>
<evidence type="ECO:0000256" key="1">
    <source>
        <dbReference type="ARBA" id="ARBA00022801"/>
    </source>
</evidence>
<comment type="caution">
    <text evidence="7">The sequence shown here is derived from an EMBL/GenBank/DDBJ whole genome shotgun (WGS) entry which is preliminary data.</text>
</comment>
<dbReference type="PANTHER" id="PTHR14226">
    <property type="entry name" value="NEUROPATHY TARGET ESTERASE/SWISS CHEESE D.MELANOGASTER"/>
    <property type="match status" value="1"/>
</dbReference>
<evidence type="ECO:0000259" key="6">
    <source>
        <dbReference type="PROSITE" id="PS51635"/>
    </source>
</evidence>
<dbReference type="InterPro" id="IPR043864">
    <property type="entry name" value="Omp85-like_dom"/>
</dbReference>
<dbReference type="Pfam" id="PF19143">
    <property type="entry name" value="Omp85_2"/>
    <property type="match status" value="1"/>
</dbReference>
<evidence type="ECO:0000313" key="8">
    <source>
        <dbReference type="Proteomes" id="UP001185092"/>
    </source>
</evidence>
<feature type="short sequence motif" description="GXSXG" evidence="4">
    <location>
        <begin position="62"/>
        <end position="66"/>
    </location>
</feature>
<dbReference type="CDD" id="cd07205">
    <property type="entry name" value="Pat_PNPLA6_PNPLA7_NTE1_like"/>
    <property type="match status" value="1"/>
</dbReference>
<gene>
    <name evidence="7" type="ORF">HNQ88_004798</name>
</gene>
<feature type="domain" description="PNPLA" evidence="6">
    <location>
        <begin position="31"/>
        <end position="221"/>
    </location>
</feature>
<keyword evidence="3 4" id="KW-0443">Lipid metabolism</keyword>
<dbReference type="InterPro" id="IPR050301">
    <property type="entry name" value="NTE"/>
</dbReference>
<dbReference type="GO" id="GO:0016787">
    <property type="term" value="F:hydrolase activity"/>
    <property type="evidence" value="ECO:0007669"/>
    <property type="project" value="UniProtKB-UniRule"/>
</dbReference>
<proteinExistence type="predicted"/>
<feature type="active site" description="Nucleophile" evidence="4">
    <location>
        <position position="64"/>
    </location>
</feature>
<keyword evidence="2 4" id="KW-0442">Lipid degradation</keyword>
<dbReference type="AlphaFoldDB" id="A0AAE3XTQ8"/>
<dbReference type="PROSITE" id="PS51635">
    <property type="entry name" value="PNPLA"/>
    <property type="match status" value="1"/>
</dbReference>
<protein>
    <submittedName>
        <fullName evidence="7">NTE family protein</fullName>
    </submittedName>
</protein>
<feature type="chain" id="PRO_5042234981" evidence="5">
    <location>
        <begin position="20"/>
        <end position="757"/>
    </location>
</feature>
<dbReference type="GO" id="GO:0016042">
    <property type="term" value="P:lipid catabolic process"/>
    <property type="evidence" value="ECO:0007669"/>
    <property type="project" value="UniProtKB-UniRule"/>
</dbReference>
<evidence type="ECO:0000256" key="2">
    <source>
        <dbReference type="ARBA" id="ARBA00022963"/>
    </source>
</evidence>
<dbReference type="Gene3D" id="3.10.20.310">
    <property type="entry name" value="membrane protein fhac"/>
    <property type="match status" value="1"/>
</dbReference>
<keyword evidence="5" id="KW-0732">Signal</keyword>
<dbReference type="Gene3D" id="3.40.1090.10">
    <property type="entry name" value="Cytosolic phospholipase A2 catalytic domain"/>
    <property type="match status" value="2"/>
</dbReference>
<dbReference type="SUPFAM" id="SSF52151">
    <property type="entry name" value="FabD/lysophospholipase-like"/>
    <property type="match status" value="1"/>
</dbReference>
<dbReference type="InterPro" id="IPR002641">
    <property type="entry name" value="PNPLA_dom"/>
</dbReference>
<keyword evidence="8" id="KW-1185">Reference proteome</keyword>
<feature type="signal peptide" evidence="5">
    <location>
        <begin position="1"/>
        <end position="19"/>
    </location>
</feature>
<reference evidence="7" key="1">
    <citation type="submission" date="2023-07" db="EMBL/GenBank/DDBJ databases">
        <title>Genomic Encyclopedia of Type Strains, Phase IV (KMG-IV): sequencing the most valuable type-strain genomes for metagenomic binning, comparative biology and taxonomic classification.</title>
        <authorList>
            <person name="Goeker M."/>
        </authorList>
    </citation>
    <scope>NUCLEOTIDE SEQUENCE</scope>
    <source>
        <strain evidence="7">DSM 26174</strain>
    </source>
</reference>
<dbReference type="Pfam" id="PF01734">
    <property type="entry name" value="Patatin"/>
    <property type="match status" value="1"/>
</dbReference>
<dbReference type="PANTHER" id="PTHR14226:SF76">
    <property type="entry name" value="NTE FAMILY PROTEIN RSSA"/>
    <property type="match status" value="1"/>
</dbReference>
<organism evidence="7 8">
    <name type="scientific">Aureibacter tunicatorum</name>
    <dbReference type="NCBI Taxonomy" id="866807"/>
    <lineage>
        <taxon>Bacteria</taxon>
        <taxon>Pseudomonadati</taxon>
        <taxon>Bacteroidota</taxon>
        <taxon>Cytophagia</taxon>
        <taxon>Cytophagales</taxon>
        <taxon>Persicobacteraceae</taxon>
        <taxon>Aureibacter</taxon>
    </lineage>
</organism>
<feature type="short sequence motif" description="DGA/G" evidence="4">
    <location>
        <begin position="208"/>
        <end position="210"/>
    </location>
</feature>
<accession>A0AAE3XTQ8</accession>
<evidence type="ECO:0000313" key="7">
    <source>
        <dbReference type="EMBL" id="MDR6241711.1"/>
    </source>
</evidence>
<dbReference type="RefSeq" id="WP_309942731.1">
    <property type="nucleotide sequence ID" value="NZ_AP025308.1"/>
</dbReference>
<keyword evidence="1 4" id="KW-0378">Hydrolase</keyword>
<dbReference type="EMBL" id="JAVDQD010000010">
    <property type="protein sequence ID" value="MDR6241711.1"/>
    <property type="molecule type" value="Genomic_DNA"/>
</dbReference>
<sequence length="757" mass="85971">MKFKLFIVLFVVISVPLFSQTKDSKYEAIGLTLSGGGAKGLAHIPLLKAIDSLQIPVKYVTGTSMGAIVGGLYSIGYSGKEIEEIALSINWGEILTNKISLKDIDITEKSDYANYIIEVPIDKGKAKLPSGLITGQALYNKLFELTAKSYKVQSFKKFPREYECVSTNIINGTAVALDSGNLALAIRSSMAVPSVFTPIVYDSMLLADGGMILNYPVSTCRELGAEYIIGSDVSHYENSIDSLNNIVSILIQCSQFKDLEIRPQQISLTDLYIHHDLKGYSSGDFNSTKEIIELGEKAVEANMDALIKLADEIKNSDLPKEVIEEFEPVDSVLISNIRITGLNEISETFVKGKIGFNEGEYLKIEEIEAGVRKLYGTQFFEYIYYDIIYEDGKSYLTMDFEENPEMFFKFGIHYDNDTKSSIIFNTNVKNLLVDQSKFDLKASISEYPIADLSFYRYFGKKQNFGYRYSTYYERNDFPVYEGNNQITRFKSDFISIKLDLLKLNRLNSFLAFGASYDFYNLRSSYIDALNPEERIDFRNRLENLTFNMEGVFNTTNKRFYPTQGVFMKGSAGMYFITSNKANFESNVSAFSRDSIESLLVLDPFLRINFQMRFNQPLQNNKISIYEEFRLGLTANSSENSFYAFQVGGLNDYRFFSIPFIGLRDKEYLVNQFMIGRFGLQFEVWNNFYIIPEANYMLYSSQALEDLFEHNTSDAYNNILGYGLTIGYNSILGPLNITLMNSTSSTPVQVYVNLGFIF</sequence>
<feature type="active site" description="Proton acceptor" evidence="4">
    <location>
        <position position="208"/>
    </location>
</feature>
<feature type="short sequence motif" description="GXGXXG" evidence="4">
    <location>
        <begin position="35"/>
        <end position="40"/>
    </location>
</feature>
<dbReference type="InterPro" id="IPR016035">
    <property type="entry name" value="Acyl_Trfase/lysoPLipase"/>
</dbReference>
<evidence type="ECO:0000256" key="3">
    <source>
        <dbReference type="ARBA" id="ARBA00023098"/>
    </source>
</evidence>